<dbReference type="InterPro" id="IPR052368">
    <property type="entry name" value="2-oxoacid_oxidoreductase"/>
</dbReference>
<dbReference type="PROSITE" id="PS00198">
    <property type="entry name" value="4FE4S_FER_1"/>
    <property type="match status" value="1"/>
</dbReference>
<dbReference type="SUPFAM" id="SSF54862">
    <property type="entry name" value="4Fe-4S ferredoxins"/>
    <property type="match status" value="1"/>
</dbReference>
<dbReference type="Proteomes" id="UP001242010">
    <property type="component" value="Chromosome"/>
</dbReference>
<sequence>MALKERPKPFLLPEYCKGCGRCLDACAKDCITLSDQINPLTGLVPVELDLANCNACGLCMDACPEPYGLRPAHEGEIQDFELEDPAKLFGVKPSDAPEPIDLPSEVLPLPRTEPLVIKGTYASALGALLAGCRHVYGYPITPSTEGAELMAKFLPKLDGTFIQAVSEVATVNMMYGTAGAGLPTMTFTSSPGFSLMLEGVSYMIGAELPGVFVDVMRGGPGLGNIAPEQSDIKLACHGLGHGNTHAITLAPATPQEMLDLTILAFELSFKYRNPVILLGDGYLGQMTGKVQLPETMIKPGIPKWAVYGDAMHRKNVITSIFLTETDLEAHNVHLNAKYEAMKVEARSESFLCDDAEVVLIACNTPARTAKGAVQDLRNQGVKAGLFRPITLWPFPVEELKKAIHGTQRIVVVEASAGQLEDEVRLALSKAGVRQFPEIESVRRMGGILPQQSEIMTRVLGQKEVLA</sequence>
<evidence type="ECO:0000313" key="7">
    <source>
        <dbReference type="Proteomes" id="UP001242010"/>
    </source>
</evidence>
<organism evidence="6 7">
    <name type="scientific">Geothrix oryzae</name>
    <dbReference type="NCBI Taxonomy" id="2927975"/>
    <lineage>
        <taxon>Bacteria</taxon>
        <taxon>Pseudomonadati</taxon>
        <taxon>Acidobacteriota</taxon>
        <taxon>Holophagae</taxon>
        <taxon>Holophagales</taxon>
        <taxon>Holophagaceae</taxon>
        <taxon>Geothrix</taxon>
    </lineage>
</organism>
<dbReference type="NCBIfam" id="NF005507">
    <property type="entry name" value="PRK07119.1"/>
    <property type="match status" value="1"/>
</dbReference>
<keyword evidence="7" id="KW-1185">Reference proteome</keyword>
<evidence type="ECO:0000313" key="6">
    <source>
        <dbReference type="EMBL" id="BDU69778.1"/>
    </source>
</evidence>
<dbReference type="EMBL" id="AP027079">
    <property type="protein sequence ID" value="BDU69778.1"/>
    <property type="molecule type" value="Genomic_DNA"/>
</dbReference>
<evidence type="ECO:0000259" key="5">
    <source>
        <dbReference type="PROSITE" id="PS51379"/>
    </source>
</evidence>
<accession>A0ABM8DRZ6</accession>
<dbReference type="SUPFAM" id="SSF52518">
    <property type="entry name" value="Thiamin diphosphate-binding fold (THDP-binding)"/>
    <property type="match status" value="1"/>
</dbReference>
<reference evidence="7" key="1">
    <citation type="journal article" date="2023" name="Int. J. Syst. Evol. Microbiol.">
        <title>Mesoterricola silvestris gen. nov., sp. nov., Mesoterricola sediminis sp. nov., Geothrix oryzae sp. nov., Geothrix edaphica sp. nov., Geothrix rubra sp. nov., and Geothrix limicola sp. nov., six novel members of Acidobacteriota isolated from soils.</title>
        <authorList>
            <person name="Itoh H."/>
            <person name="Sugisawa Y."/>
            <person name="Mise K."/>
            <person name="Xu Z."/>
            <person name="Kuniyasu M."/>
            <person name="Ushijima N."/>
            <person name="Kawano K."/>
            <person name="Kobayashi E."/>
            <person name="Shiratori Y."/>
            <person name="Masuda Y."/>
            <person name="Senoo K."/>
        </authorList>
    </citation>
    <scope>NUCLEOTIDE SEQUENCE [LARGE SCALE GENOMIC DNA]</scope>
    <source>
        <strain evidence="7">Red222</strain>
    </source>
</reference>
<dbReference type="Gene3D" id="3.40.50.920">
    <property type="match status" value="1"/>
</dbReference>
<keyword evidence="3" id="KW-0408">Iron</keyword>
<gene>
    <name evidence="6" type="ORF">GETHOR_18790</name>
</gene>
<dbReference type="PANTHER" id="PTHR43088">
    <property type="entry name" value="SUBUNIT OF PYRUVATE:FLAVODOXIN OXIDOREDUCTASE-RELATED"/>
    <property type="match status" value="1"/>
</dbReference>
<keyword evidence="4" id="KW-0411">Iron-sulfur</keyword>
<dbReference type="InterPro" id="IPR009014">
    <property type="entry name" value="Transketo_C/PFOR_II"/>
</dbReference>
<dbReference type="SUPFAM" id="SSF52922">
    <property type="entry name" value="TK C-terminal domain-like"/>
    <property type="match status" value="1"/>
</dbReference>
<dbReference type="PANTHER" id="PTHR43088:SF1">
    <property type="entry name" value="SUBUNIT OF PYRUVATE:FLAVODOXIN OXIDOREDUCTASE"/>
    <property type="match status" value="1"/>
</dbReference>
<dbReference type="InterPro" id="IPR002880">
    <property type="entry name" value="Pyrv_Fd/Flavodoxin_OxRdtase_N"/>
</dbReference>
<dbReference type="Gene3D" id="3.30.70.20">
    <property type="match status" value="1"/>
</dbReference>
<proteinExistence type="predicted"/>
<keyword evidence="2" id="KW-0560">Oxidoreductase</keyword>
<dbReference type="PROSITE" id="PS51379">
    <property type="entry name" value="4FE4S_FER_2"/>
    <property type="match status" value="2"/>
</dbReference>
<dbReference type="Gene3D" id="3.40.50.970">
    <property type="match status" value="1"/>
</dbReference>
<dbReference type="Pfam" id="PF12838">
    <property type="entry name" value="Fer4_7"/>
    <property type="match status" value="1"/>
</dbReference>
<evidence type="ECO:0000256" key="1">
    <source>
        <dbReference type="ARBA" id="ARBA00022723"/>
    </source>
</evidence>
<dbReference type="InterPro" id="IPR033412">
    <property type="entry name" value="PFOR_II"/>
</dbReference>
<evidence type="ECO:0000256" key="2">
    <source>
        <dbReference type="ARBA" id="ARBA00023002"/>
    </source>
</evidence>
<dbReference type="Pfam" id="PF17147">
    <property type="entry name" value="PFOR_II"/>
    <property type="match status" value="1"/>
</dbReference>
<dbReference type="CDD" id="cd07034">
    <property type="entry name" value="TPP_PYR_PFOR_IOR-alpha_like"/>
    <property type="match status" value="1"/>
</dbReference>
<evidence type="ECO:0000256" key="4">
    <source>
        <dbReference type="ARBA" id="ARBA00023014"/>
    </source>
</evidence>
<name>A0ABM8DRZ6_9BACT</name>
<dbReference type="RefSeq" id="WP_286353499.1">
    <property type="nucleotide sequence ID" value="NZ_AP027079.1"/>
</dbReference>
<dbReference type="InterPro" id="IPR017896">
    <property type="entry name" value="4Fe4S_Fe-S-bd"/>
</dbReference>
<dbReference type="InterPro" id="IPR017900">
    <property type="entry name" value="4Fe4S_Fe_S_CS"/>
</dbReference>
<keyword evidence="1" id="KW-0479">Metal-binding</keyword>
<feature type="domain" description="4Fe-4S ferredoxin-type" evidence="5">
    <location>
        <begin position="44"/>
        <end position="74"/>
    </location>
</feature>
<feature type="domain" description="4Fe-4S ferredoxin-type" evidence="5">
    <location>
        <begin position="7"/>
        <end position="36"/>
    </location>
</feature>
<protein>
    <recommendedName>
        <fullName evidence="5">4Fe-4S ferredoxin-type domain-containing protein</fullName>
    </recommendedName>
</protein>
<dbReference type="InterPro" id="IPR029061">
    <property type="entry name" value="THDP-binding"/>
</dbReference>
<dbReference type="Pfam" id="PF01855">
    <property type="entry name" value="POR_N"/>
    <property type="match status" value="1"/>
</dbReference>
<evidence type="ECO:0000256" key="3">
    <source>
        <dbReference type="ARBA" id="ARBA00023004"/>
    </source>
</evidence>